<evidence type="ECO:0000313" key="13">
    <source>
        <dbReference type="Proteomes" id="UP000479335"/>
    </source>
</evidence>
<dbReference type="Proteomes" id="UP000479335">
    <property type="component" value="Unassembled WGS sequence"/>
</dbReference>
<evidence type="ECO:0000256" key="6">
    <source>
        <dbReference type="ARBA" id="ARBA00022692"/>
    </source>
</evidence>
<evidence type="ECO:0000256" key="8">
    <source>
        <dbReference type="ARBA" id="ARBA00023136"/>
    </source>
</evidence>
<evidence type="ECO:0000256" key="7">
    <source>
        <dbReference type="ARBA" id="ARBA00022989"/>
    </source>
</evidence>
<dbReference type="EMBL" id="WWCN01000005">
    <property type="protein sequence ID" value="MYM22987.1"/>
    <property type="molecule type" value="Genomic_DNA"/>
</dbReference>
<dbReference type="InterPro" id="IPR010129">
    <property type="entry name" value="T1SS_HlyD"/>
</dbReference>
<dbReference type="PROSITE" id="PS00543">
    <property type="entry name" value="HLYD_FAMILY"/>
    <property type="match status" value="1"/>
</dbReference>
<dbReference type="AlphaFoldDB" id="A0A6L8K8R8"/>
<dbReference type="SUPFAM" id="SSF111369">
    <property type="entry name" value="HlyD-like secretion proteins"/>
    <property type="match status" value="1"/>
</dbReference>
<keyword evidence="3 9" id="KW-0813">Transport</keyword>
<keyword evidence="6 9" id="KW-0812">Transmembrane</keyword>
<evidence type="ECO:0000313" key="12">
    <source>
        <dbReference type="EMBL" id="MYM22987.1"/>
    </source>
</evidence>
<dbReference type="InterPro" id="IPR059040">
    <property type="entry name" value="HH_CyaD-like"/>
</dbReference>
<sequence length="448" mass="48853">MSGWHRVSAAMALLGRYRRVLGYSWQRRAELDGKGLRPQEAAFLPAALALQEQPVSSTARLTAWLLTLLVALLLLWSVLGKVDIIVNANGKIIPSQRVKTIASVDVASVRALHVVEGQQVKAGQLLVELDTSASDAEHDKAASQQGAAMLQVERARALIAAIEQGHTPQLPLPADGPARAQWQAEQLHLDGQYRDYQARLARIDGEIARCRQDLPLATQRANDYLVLLEQHDVARHAWLDKEQARIDLNGQLSDALHQRAALLADTRRAAYDQLSEGLKLEQAAHQDALRAGAHSQLLRLVAPVDGTVQQLNLHTVGGVVPAAQPLMEIVPASQALEVEAMLENRDVGFVLPGQRAEVKVEAFDYTKYGTVGASVTQVSRDAIADDKRGLLYAVKIMLQRPSIAAAGSAMPLAPGMAVSVEVKTGERRIIEYVLAPLLQHQREALHER</sequence>
<dbReference type="GO" id="GO:0009306">
    <property type="term" value="P:protein secretion"/>
    <property type="evidence" value="ECO:0007669"/>
    <property type="project" value="InterPro"/>
</dbReference>
<dbReference type="Pfam" id="PF25988">
    <property type="entry name" value="HH_CyaD"/>
    <property type="match status" value="1"/>
</dbReference>
<keyword evidence="8 9" id="KW-0472">Membrane</keyword>
<accession>A0A6L8K8R8</accession>
<dbReference type="InterPro" id="IPR050739">
    <property type="entry name" value="MFP"/>
</dbReference>
<dbReference type="PRINTS" id="PR01490">
    <property type="entry name" value="RTXTOXIND"/>
</dbReference>
<dbReference type="NCBIfam" id="TIGR01843">
    <property type="entry name" value="type_I_hlyD"/>
    <property type="match status" value="1"/>
</dbReference>
<dbReference type="InterPro" id="IPR006144">
    <property type="entry name" value="Secretion_HlyD_CS"/>
</dbReference>
<feature type="domain" description="CyaD-like alpha-helical hairpin" evidence="10">
    <location>
        <begin position="130"/>
        <end position="298"/>
    </location>
</feature>
<dbReference type="RefSeq" id="WP_161006483.1">
    <property type="nucleotide sequence ID" value="NZ_WWCN01000005.1"/>
</dbReference>
<comment type="caution">
    <text evidence="12">The sequence shown here is derived from an EMBL/GenBank/DDBJ whole genome shotgun (WGS) entry which is preliminary data.</text>
</comment>
<evidence type="ECO:0000259" key="10">
    <source>
        <dbReference type="Pfam" id="PF25988"/>
    </source>
</evidence>
<dbReference type="PANTHER" id="PTHR30386:SF27">
    <property type="entry name" value="MEMBRANE FUSION PROTEIN (MFP) FAMILY PROTEIN"/>
    <property type="match status" value="1"/>
</dbReference>
<name>A0A6L8K8R8_9BURK</name>
<dbReference type="GO" id="GO:0005886">
    <property type="term" value="C:plasma membrane"/>
    <property type="evidence" value="ECO:0007669"/>
    <property type="project" value="UniProtKB-SubCell"/>
</dbReference>
<comment type="subcellular location">
    <subcellularLocation>
        <location evidence="1 9">Cell inner membrane</location>
        <topology evidence="1 9">Single-pass membrane protein</topology>
    </subcellularLocation>
</comment>
<dbReference type="InterPro" id="IPR058982">
    <property type="entry name" value="Beta-barrel_AprE"/>
</dbReference>
<dbReference type="Pfam" id="PF26002">
    <property type="entry name" value="Beta-barrel_AprE"/>
    <property type="match status" value="1"/>
</dbReference>
<protein>
    <recommendedName>
        <fullName evidence="9">Membrane fusion protein (MFP) family protein</fullName>
    </recommendedName>
</protein>
<evidence type="ECO:0000256" key="3">
    <source>
        <dbReference type="ARBA" id="ARBA00022448"/>
    </source>
</evidence>
<dbReference type="Gene3D" id="1.10.287.470">
    <property type="entry name" value="Helix hairpin bin"/>
    <property type="match status" value="1"/>
</dbReference>
<organism evidence="12 13">
    <name type="scientific">Duganella flavida</name>
    <dbReference type="NCBI Taxonomy" id="2692175"/>
    <lineage>
        <taxon>Bacteria</taxon>
        <taxon>Pseudomonadati</taxon>
        <taxon>Pseudomonadota</taxon>
        <taxon>Betaproteobacteria</taxon>
        <taxon>Burkholderiales</taxon>
        <taxon>Oxalobacteraceae</taxon>
        <taxon>Telluria group</taxon>
        <taxon>Duganella</taxon>
    </lineage>
</organism>
<dbReference type="Gene3D" id="2.40.30.170">
    <property type="match status" value="1"/>
</dbReference>
<feature type="transmembrane region" description="Helical" evidence="9">
    <location>
        <begin position="61"/>
        <end position="79"/>
    </location>
</feature>
<dbReference type="PANTHER" id="PTHR30386">
    <property type="entry name" value="MEMBRANE FUSION SUBUNIT OF EMRAB-TOLC MULTIDRUG EFFLUX PUMP"/>
    <property type="match status" value="1"/>
</dbReference>
<keyword evidence="4 9" id="KW-1003">Cell membrane</keyword>
<keyword evidence="7 9" id="KW-1133">Transmembrane helix</keyword>
<keyword evidence="5 9" id="KW-0997">Cell inner membrane</keyword>
<evidence type="ECO:0000256" key="9">
    <source>
        <dbReference type="RuleBase" id="RU365093"/>
    </source>
</evidence>
<evidence type="ECO:0000256" key="2">
    <source>
        <dbReference type="ARBA" id="ARBA00009477"/>
    </source>
</evidence>
<evidence type="ECO:0000256" key="1">
    <source>
        <dbReference type="ARBA" id="ARBA00004377"/>
    </source>
</evidence>
<gene>
    <name evidence="12" type="ORF">GTP46_10055</name>
</gene>
<keyword evidence="13" id="KW-1185">Reference proteome</keyword>
<comment type="similarity">
    <text evidence="2 9">Belongs to the membrane fusion protein (MFP) (TC 8.A.1) family.</text>
</comment>
<reference evidence="12 13" key="1">
    <citation type="submission" date="2019-12" db="EMBL/GenBank/DDBJ databases">
        <title>Novel species isolated from a subtropical stream in China.</title>
        <authorList>
            <person name="Lu H."/>
        </authorList>
    </citation>
    <scope>NUCLEOTIDE SEQUENCE [LARGE SCALE GENOMIC DNA]</scope>
    <source>
        <strain evidence="12 13">FT135W</strain>
    </source>
</reference>
<evidence type="ECO:0000256" key="5">
    <source>
        <dbReference type="ARBA" id="ARBA00022519"/>
    </source>
</evidence>
<feature type="domain" description="AprE-like beta-barrel" evidence="11">
    <location>
        <begin position="336"/>
        <end position="425"/>
    </location>
</feature>
<evidence type="ECO:0000256" key="4">
    <source>
        <dbReference type="ARBA" id="ARBA00022475"/>
    </source>
</evidence>
<proteinExistence type="inferred from homology"/>
<dbReference type="Gene3D" id="2.40.50.100">
    <property type="match status" value="1"/>
</dbReference>
<evidence type="ECO:0000259" key="11">
    <source>
        <dbReference type="Pfam" id="PF26002"/>
    </source>
</evidence>